<dbReference type="Proteomes" id="UP000199452">
    <property type="component" value="Unassembled WGS sequence"/>
</dbReference>
<dbReference type="GO" id="GO:0070403">
    <property type="term" value="F:NAD+ binding"/>
    <property type="evidence" value="ECO:0007669"/>
    <property type="project" value="InterPro"/>
</dbReference>
<proteinExistence type="predicted"/>
<dbReference type="OrthoDB" id="9802008at2"/>
<evidence type="ECO:0000259" key="2">
    <source>
        <dbReference type="PROSITE" id="PS51176"/>
    </source>
</evidence>
<dbReference type="PANTHER" id="PTHR21363">
    <property type="entry name" value="PREPHENATE DEHYDROGENASE"/>
    <property type="match status" value="1"/>
</dbReference>
<dbReference type="Pfam" id="PF20463">
    <property type="entry name" value="PDH_C"/>
    <property type="match status" value="1"/>
</dbReference>
<dbReference type="InterPro" id="IPR036291">
    <property type="entry name" value="NAD(P)-bd_dom_sf"/>
</dbReference>
<evidence type="ECO:0000313" key="3">
    <source>
        <dbReference type="EMBL" id="SDB81433.1"/>
    </source>
</evidence>
<dbReference type="PROSITE" id="PS51176">
    <property type="entry name" value="PDH_ADH"/>
    <property type="match status" value="1"/>
</dbReference>
<dbReference type="InterPro" id="IPR003099">
    <property type="entry name" value="Prephen_DH"/>
</dbReference>
<dbReference type="PANTHER" id="PTHR21363:SF0">
    <property type="entry name" value="PREPHENATE DEHYDROGENASE [NADP(+)]"/>
    <property type="match status" value="1"/>
</dbReference>
<sequence length="282" mass="30469">MKKETIAIIGTGLMGCSFAHGLNRHFNIIGVDSSKIALEQAFHHGFIHTCEDIETAVALATTIIVATPTNNASSIISSVLEMAGEKTTVLDLCSTKQNLCTALSSHPKRTQYVAAHPMAGAEKSGSQSASKELLYGKTIFVCEQHLSSDLALKSALQLFNVLNLIPQYLTSVEHDKLMAQVSHLPQVVAFGLAAALSQNSEQVIHAGSGFDSTTRLSGSSAAMWVPILFQNKENILELIEQINSSLIQIAHYIESEDEPALSGLILKANQVRSIFEQRNIKN</sequence>
<keyword evidence="4" id="KW-1185">Reference proteome</keyword>
<dbReference type="GO" id="GO:0004665">
    <property type="term" value="F:prephenate dehydrogenase (NADP+) activity"/>
    <property type="evidence" value="ECO:0007669"/>
    <property type="project" value="InterPro"/>
</dbReference>
<dbReference type="Gene3D" id="3.40.50.720">
    <property type="entry name" value="NAD(P)-binding Rossmann-like Domain"/>
    <property type="match status" value="1"/>
</dbReference>
<name>A0A1G6GHV9_9BACT</name>
<keyword evidence="1" id="KW-0560">Oxidoreductase</keyword>
<dbReference type="AlphaFoldDB" id="A0A1G6GHV9"/>
<accession>A0A1G6GHV9</accession>
<gene>
    <name evidence="3" type="ORF">SAMN05216323_100173</name>
</gene>
<feature type="domain" description="Prephenate/arogenate dehydrogenase" evidence="2">
    <location>
        <begin position="4"/>
        <end position="282"/>
    </location>
</feature>
<protein>
    <submittedName>
        <fullName evidence="3">Prephenate dehydrogenase</fullName>
    </submittedName>
</protein>
<reference evidence="3 4" key="1">
    <citation type="submission" date="2016-09" db="EMBL/GenBank/DDBJ databases">
        <authorList>
            <person name="Capua I."/>
            <person name="De Benedictis P."/>
            <person name="Joannis T."/>
            <person name="Lombin L.H."/>
            <person name="Cattoli G."/>
        </authorList>
    </citation>
    <scope>NUCLEOTIDE SEQUENCE [LARGE SCALE GENOMIC DNA]</scope>
    <source>
        <strain evidence="3 4">A7P-90m</strain>
    </source>
</reference>
<dbReference type="RefSeq" id="WP_092434037.1">
    <property type="nucleotide sequence ID" value="NZ_FMYP01000001.1"/>
</dbReference>
<dbReference type="InterPro" id="IPR050812">
    <property type="entry name" value="Preph/Arog_dehydrog"/>
</dbReference>
<evidence type="ECO:0000256" key="1">
    <source>
        <dbReference type="ARBA" id="ARBA00023002"/>
    </source>
</evidence>
<evidence type="ECO:0000313" key="4">
    <source>
        <dbReference type="Proteomes" id="UP000199452"/>
    </source>
</evidence>
<dbReference type="InterPro" id="IPR046825">
    <property type="entry name" value="PDH_C"/>
</dbReference>
<dbReference type="PROSITE" id="PS51257">
    <property type="entry name" value="PROKAR_LIPOPROTEIN"/>
    <property type="match status" value="1"/>
</dbReference>
<dbReference type="InterPro" id="IPR008927">
    <property type="entry name" value="6-PGluconate_DH-like_C_sf"/>
</dbReference>
<dbReference type="GO" id="GO:0006571">
    <property type="term" value="P:tyrosine biosynthetic process"/>
    <property type="evidence" value="ECO:0007669"/>
    <property type="project" value="InterPro"/>
</dbReference>
<dbReference type="EMBL" id="FMYP01000001">
    <property type="protein sequence ID" value="SDB81433.1"/>
    <property type="molecule type" value="Genomic_DNA"/>
</dbReference>
<organism evidence="3 4">
    <name type="scientific">Williamwhitmania taraxaci</name>
    <dbReference type="NCBI Taxonomy" id="1640674"/>
    <lineage>
        <taxon>Bacteria</taxon>
        <taxon>Pseudomonadati</taxon>
        <taxon>Bacteroidota</taxon>
        <taxon>Bacteroidia</taxon>
        <taxon>Bacteroidales</taxon>
        <taxon>Williamwhitmaniaceae</taxon>
        <taxon>Williamwhitmania</taxon>
    </lineage>
</organism>
<dbReference type="GO" id="GO:0008977">
    <property type="term" value="F:prephenate dehydrogenase (NAD+) activity"/>
    <property type="evidence" value="ECO:0007669"/>
    <property type="project" value="InterPro"/>
</dbReference>
<dbReference type="InterPro" id="IPR046826">
    <property type="entry name" value="PDH_N"/>
</dbReference>
<dbReference type="Gene3D" id="1.10.3660.10">
    <property type="entry name" value="6-phosphogluconate dehydrogenase C-terminal like domain"/>
    <property type="match status" value="1"/>
</dbReference>
<dbReference type="SUPFAM" id="SSF51735">
    <property type="entry name" value="NAD(P)-binding Rossmann-fold domains"/>
    <property type="match status" value="1"/>
</dbReference>
<dbReference type="SUPFAM" id="SSF48179">
    <property type="entry name" value="6-phosphogluconate dehydrogenase C-terminal domain-like"/>
    <property type="match status" value="1"/>
</dbReference>
<dbReference type="STRING" id="1640674.SAMN05216323_100173"/>
<dbReference type="Pfam" id="PF02153">
    <property type="entry name" value="PDH_N"/>
    <property type="match status" value="1"/>
</dbReference>